<protein>
    <submittedName>
        <fullName evidence="1">Uncharacterized protein</fullName>
    </submittedName>
</protein>
<name>A0A9X2KPT8_9SPHN</name>
<gene>
    <name evidence="1" type="ORF">M9979_09100</name>
</gene>
<proteinExistence type="predicted"/>
<organism evidence="1 2">
    <name type="scientific">Sphingomonas liriopis</name>
    <dbReference type="NCBI Taxonomy" id="2949094"/>
    <lineage>
        <taxon>Bacteria</taxon>
        <taxon>Pseudomonadati</taxon>
        <taxon>Pseudomonadota</taxon>
        <taxon>Alphaproteobacteria</taxon>
        <taxon>Sphingomonadales</taxon>
        <taxon>Sphingomonadaceae</taxon>
        <taxon>Sphingomonas</taxon>
    </lineage>
</organism>
<sequence>MIDRGLAVFSGIHPKVVDRLAPTLRSTGIDAVVVKPDDTVTAGYFERLARQTLCAANRATARGQVRLTSVLISALDADAAELETEAFFPALRRVPVPSEWRNNTAAAKPMATLVQDYFRDEASRCFTRGLAACRERRLLLPPRNTPSKALAARFRQIYHRDASDLGAKVDKEVTVQRGGRGLKVHNLQFVPTVNSDRHPVRRCTDTYSCDLKAAFRFGAPVAARFEFDLTADNGLATKLFHLCDGSTQVVSPQATHLNMRINDDFKEG</sequence>
<accession>A0A9X2KPT8</accession>
<evidence type="ECO:0000313" key="2">
    <source>
        <dbReference type="Proteomes" id="UP001139486"/>
    </source>
</evidence>
<keyword evidence="2" id="KW-1185">Reference proteome</keyword>
<comment type="caution">
    <text evidence="1">The sequence shown here is derived from an EMBL/GenBank/DDBJ whole genome shotgun (WGS) entry which is preliminary data.</text>
</comment>
<reference evidence="1" key="1">
    <citation type="submission" date="2022-05" db="EMBL/GenBank/DDBJ databases">
        <title>Sphingomonas sp. strain RP10 Genome sequencing and assembly.</title>
        <authorList>
            <person name="Kim I."/>
        </authorList>
    </citation>
    <scope>NUCLEOTIDE SEQUENCE</scope>
    <source>
        <strain evidence="1">RP10</strain>
    </source>
</reference>
<dbReference type="AlphaFoldDB" id="A0A9X2KPT8"/>
<evidence type="ECO:0000313" key="1">
    <source>
        <dbReference type="EMBL" id="MCP3735024.1"/>
    </source>
</evidence>
<dbReference type="EMBL" id="JAMLDY010000009">
    <property type="protein sequence ID" value="MCP3735024.1"/>
    <property type="molecule type" value="Genomic_DNA"/>
</dbReference>
<dbReference type="RefSeq" id="WP_254289036.1">
    <property type="nucleotide sequence ID" value="NZ_JAMLDY010000009.1"/>
</dbReference>
<dbReference type="Proteomes" id="UP001139486">
    <property type="component" value="Unassembled WGS sequence"/>
</dbReference>